<evidence type="ECO:0000256" key="11">
    <source>
        <dbReference type="ARBA" id="ARBA00048697"/>
    </source>
</evidence>
<dbReference type="GO" id="GO:1904047">
    <property type="term" value="F:S-adenosyl-L-methionine binding"/>
    <property type="evidence" value="ECO:0007669"/>
    <property type="project" value="UniProtKB-UniRule"/>
</dbReference>
<feature type="binding site" evidence="12">
    <location>
        <position position="287"/>
    </location>
    <ligand>
        <name>[4Fe-4S] cluster</name>
        <dbReference type="ChEBI" id="CHEBI:49883"/>
        <label>2</label>
        <note>4Fe-4S-substrate</note>
    </ligand>
</feature>
<feature type="binding site" evidence="12">
    <location>
        <position position="37"/>
    </location>
    <ligand>
        <name>[4Fe-4S] cluster</name>
        <dbReference type="ChEBI" id="CHEBI:49883"/>
        <label>1</label>
        <note>4Fe-4S-S-AdoMet</note>
    </ligand>
</feature>
<keyword evidence="5 12" id="KW-0547">Nucleotide-binding</keyword>
<dbReference type="AlphaFoldDB" id="A0A7Y0FXB2"/>
<keyword evidence="6 12" id="KW-0408">Iron</keyword>
<dbReference type="InterPro" id="IPR040064">
    <property type="entry name" value="MoaA-like"/>
</dbReference>
<dbReference type="SFLD" id="SFLDG01067">
    <property type="entry name" value="SPASM/twitch_domain_containing"/>
    <property type="match status" value="1"/>
</dbReference>
<dbReference type="SFLD" id="SFLDG01383">
    <property type="entry name" value="cyclic_pyranopterin_phosphate"/>
    <property type="match status" value="1"/>
</dbReference>
<keyword evidence="10 12" id="KW-0456">Lyase</keyword>
<evidence type="ECO:0000256" key="2">
    <source>
        <dbReference type="ARBA" id="ARBA00022485"/>
    </source>
</evidence>
<dbReference type="UniPathway" id="UPA00344"/>
<dbReference type="SFLD" id="SFLDG01386">
    <property type="entry name" value="main_SPASM_domain-containing"/>
    <property type="match status" value="1"/>
</dbReference>
<dbReference type="EC" id="4.1.99.22" evidence="1 12"/>
<comment type="catalytic activity">
    <reaction evidence="11 12">
        <text>GTP + AH2 + S-adenosyl-L-methionine = (8S)-3',8-cyclo-7,8-dihydroguanosine 5'-triphosphate + 5'-deoxyadenosine + L-methionine + A + H(+)</text>
        <dbReference type="Rhea" id="RHEA:49576"/>
        <dbReference type="ChEBI" id="CHEBI:13193"/>
        <dbReference type="ChEBI" id="CHEBI:15378"/>
        <dbReference type="ChEBI" id="CHEBI:17319"/>
        <dbReference type="ChEBI" id="CHEBI:17499"/>
        <dbReference type="ChEBI" id="CHEBI:37565"/>
        <dbReference type="ChEBI" id="CHEBI:57844"/>
        <dbReference type="ChEBI" id="CHEBI:59789"/>
        <dbReference type="ChEBI" id="CHEBI:131766"/>
        <dbReference type="EC" id="4.1.99.22"/>
    </reaction>
</comment>
<dbReference type="Gene3D" id="3.20.20.70">
    <property type="entry name" value="Aldolase class I"/>
    <property type="match status" value="1"/>
</dbReference>
<comment type="pathway">
    <text evidence="12">Cofactor biosynthesis; molybdopterin biosynthesis.</text>
</comment>
<evidence type="ECO:0000256" key="1">
    <source>
        <dbReference type="ARBA" id="ARBA00012167"/>
    </source>
</evidence>
<keyword evidence="3 12" id="KW-0949">S-adenosyl-L-methionine</keyword>
<sequence length="345" mass="38327">MQLERRFEVPADPVHAPLIDSFGRQVTYLRLSVTDRCDLRCTYCMSEHMTFLPRQDVLTLEELYRLATIFMRGGVRKIRLTGGEPLVRKNVMQLFNLLAPHLENGDLDEVTLTTNGTLLARYAEALFAAGVRRVNVSLDTLDAGRYAQITRWGRLQPVLNGIDAALAVGLKVKLNAVAMSGPFEREVDELIRFAHGRGMDLTLIEEMPLGETGLDRSSSFLPLDTLRRSLAERWTLMPIDDRTGGPARYVRLAETGGRLGFITPLSCDFCSSCNRIRVSCTGDLYACMGKEGAIGLRQALRGEDPEEAVCNRIRDALALKPKGHAFEITRHSHSGIARHMSVLGG</sequence>
<evidence type="ECO:0000313" key="14">
    <source>
        <dbReference type="EMBL" id="NML76377.1"/>
    </source>
</evidence>
<evidence type="ECO:0000313" key="15">
    <source>
        <dbReference type="Proteomes" id="UP000541470"/>
    </source>
</evidence>
<evidence type="ECO:0000256" key="12">
    <source>
        <dbReference type="HAMAP-Rule" id="MF_01225"/>
    </source>
</evidence>
<dbReference type="InterPro" id="IPR013785">
    <property type="entry name" value="Aldolase_TIM"/>
</dbReference>
<dbReference type="GO" id="GO:0006777">
    <property type="term" value="P:Mo-molybdopterin cofactor biosynthetic process"/>
    <property type="evidence" value="ECO:0007669"/>
    <property type="project" value="UniProtKB-UniRule"/>
</dbReference>
<keyword evidence="7 12" id="KW-0411">Iron-sulfur</keyword>
<keyword evidence="8 12" id="KW-0342">GTP-binding</keyword>
<evidence type="ECO:0000256" key="5">
    <source>
        <dbReference type="ARBA" id="ARBA00022741"/>
    </source>
</evidence>
<evidence type="ECO:0000256" key="4">
    <source>
        <dbReference type="ARBA" id="ARBA00022723"/>
    </source>
</evidence>
<feature type="domain" description="Radical SAM core" evidence="13">
    <location>
        <begin position="21"/>
        <end position="247"/>
    </location>
</feature>
<keyword evidence="4 12" id="KW-0479">Metal-binding</keyword>
<feature type="binding site" evidence="12">
    <location>
        <position position="207"/>
    </location>
    <ligand>
        <name>S-adenosyl-L-methionine</name>
        <dbReference type="ChEBI" id="CHEBI:59789"/>
    </ligand>
</feature>
<feature type="binding site" evidence="12">
    <location>
        <position position="43"/>
    </location>
    <ligand>
        <name>S-adenosyl-L-methionine</name>
        <dbReference type="ChEBI" id="CHEBI:59789"/>
    </ligand>
</feature>
<evidence type="ECO:0000256" key="9">
    <source>
        <dbReference type="ARBA" id="ARBA00023150"/>
    </source>
</evidence>
<feature type="binding site" evidence="12">
    <location>
        <position position="173"/>
    </location>
    <ligand>
        <name>GTP</name>
        <dbReference type="ChEBI" id="CHEBI:37565"/>
    </ligand>
</feature>
<proteinExistence type="inferred from homology"/>
<reference evidence="14 15" key="1">
    <citation type="submission" date="2020-04" db="EMBL/GenBank/DDBJ databases">
        <title>Rhizobium sp. S-51 isolated from soil.</title>
        <authorList>
            <person name="Dahal R.H."/>
        </authorList>
    </citation>
    <scope>NUCLEOTIDE SEQUENCE [LARGE SCALE GENOMIC DNA]</scope>
    <source>
        <strain evidence="14 15">S-51</strain>
    </source>
</reference>
<feature type="binding site" evidence="12">
    <location>
        <position position="41"/>
    </location>
    <ligand>
        <name>[4Fe-4S] cluster</name>
        <dbReference type="ChEBI" id="CHEBI:49883"/>
        <label>1</label>
        <note>4Fe-4S-S-AdoMet</note>
    </ligand>
</feature>
<gene>
    <name evidence="12 14" type="primary">moaA</name>
    <name evidence="14" type="ORF">HHL25_19785</name>
</gene>
<comment type="cofactor">
    <cofactor evidence="12">
        <name>[4Fe-4S] cluster</name>
        <dbReference type="ChEBI" id="CHEBI:49883"/>
    </cofactor>
    <text evidence="12">Binds 2 [4Fe-4S] clusters. Binds 1 [4Fe-4S] cluster coordinated with 3 cysteines and an exchangeable S-adenosyl-L-methionine and 1 [4Fe-4S] cluster coordinated with 3 cysteines and the GTP-derived substrate.</text>
</comment>
<name>A0A7Y0FXB2_9HYPH</name>
<dbReference type="InterPro" id="IPR058240">
    <property type="entry name" value="rSAM_sf"/>
</dbReference>
<feature type="binding site" evidence="12">
    <location>
        <position position="137"/>
    </location>
    <ligand>
        <name>S-adenosyl-L-methionine</name>
        <dbReference type="ChEBI" id="CHEBI:59789"/>
    </ligand>
</feature>
<dbReference type="GO" id="GO:0051539">
    <property type="term" value="F:4 iron, 4 sulfur cluster binding"/>
    <property type="evidence" value="ECO:0007669"/>
    <property type="project" value="UniProtKB-UniRule"/>
</dbReference>
<dbReference type="CDD" id="cd21117">
    <property type="entry name" value="Twitch_MoaA"/>
    <property type="match status" value="1"/>
</dbReference>
<dbReference type="Pfam" id="PF04055">
    <property type="entry name" value="Radical_SAM"/>
    <property type="match status" value="1"/>
</dbReference>
<comment type="subunit">
    <text evidence="12">Monomer and homodimer.</text>
</comment>
<dbReference type="EMBL" id="JABBGK010000005">
    <property type="protein sequence ID" value="NML76377.1"/>
    <property type="molecule type" value="Genomic_DNA"/>
</dbReference>
<feature type="binding site" evidence="12">
    <location>
        <position position="79"/>
    </location>
    <ligand>
        <name>GTP</name>
        <dbReference type="ChEBI" id="CHEBI:37565"/>
    </ligand>
</feature>
<organism evidence="14 15">
    <name type="scientific">Rhizobium terricola</name>
    <dbReference type="NCBI Taxonomy" id="2728849"/>
    <lineage>
        <taxon>Bacteria</taxon>
        <taxon>Pseudomonadati</taxon>
        <taxon>Pseudomonadota</taxon>
        <taxon>Alphaproteobacteria</taxon>
        <taxon>Hyphomicrobiales</taxon>
        <taxon>Rhizobiaceae</taxon>
        <taxon>Rhizobium/Agrobacterium group</taxon>
        <taxon>Rhizobium</taxon>
    </lineage>
</organism>
<dbReference type="InterPro" id="IPR013483">
    <property type="entry name" value="MoaA"/>
</dbReference>
<dbReference type="Pfam" id="PF06463">
    <property type="entry name" value="Mob_synth_C"/>
    <property type="match status" value="1"/>
</dbReference>
<comment type="caution">
    <text evidence="14">The sequence shown here is derived from an EMBL/GenBank/DDBJ whole genome shotgun (WGS) entry which is preliminary data.</text>
</comment>
<dbReference type="NCBIfam" id="TIGR02666">
    <property type="entry name" value="moaA"/>
    <property type="match status" value="1"/>
</dbReference>
<dbReference type="RefSeq" id="WP_169594839.1">
    <property type="nucleotide sequence ID" value="NZ_JABBGK010000005.1"/>
</dbReference>
<keyword evidence="15" id="KW-1185">Reference proteome</keyword>
<protein>
    <recommendedName>
        <fullName evidence="1 12">GTP 3',8-cyclase</fullName>
        <ecNumber evidence="1 12">4.1.99.22</ecNumber>
    </recommendedName>
    <alternativeName>
        <fullName evidence="12">Molybdenum cofactor biosynthesis protein A</fullName>
    </alternativeName>
</protein>
<evidence type="ECO:0000256" key="7">
    <source>
        <dbReference type="ARBA" id="ARBA00023014"/>
    </source>
</evidence>
<dbReference type="SFLD" id="SFLDS00029">
    <property type="entry name" value="Radical_SAM"/>
    <property type="match status" value="1"/>
</dbReference>
<dbReference type="GO" id="GO:0046872">
    <property type="term" value="F:metal ion binding"/>
    <property type="evidence" value="ECO:0007669"/>
    <property type="project" value="UniProtKB-KW"/>
</dbReference>
<dbReference type="GO" id="GO:0061798">
    <property type="term" value="F:GTP 3',8'-cyclase activity"/>
    <property type="evidence" value="ECO:0007669"/>
    <property type="project" value="UniProtKB-UniRule"/>
</dbReference>
<dbReference type="PANTHER" id="PTHR22960">
    <property type="entry name" value="MOLYBDOPTERIN COFACTOR SYNTHESIS PROTEIN A"/>
    <property type="match status" value="1"/>
</dbReference>
<feature type="binding site" evidence="12">
    <location>
        <position position="270"/>
    </location>
    <ligand>
        <name>[4Fe-4S] cluster</name>
        <dbReference type="ChEBI" id="CHEBI:49883"/>
        <label>2</label>
        <note>4Fe-4S-substrate</note>
    </ligand>
</feature>
<feature type="binding site" evidence="12">
    <location>
        <position position="30"/>
    </location>
    <ligand>
        <name>GTP</name>
        <dbReference type="ChEBI" id="CHEBI:37565"/>
    </ligand>
</feature>
<feature type="binding site" evidence="12">
    <location>
        <position position="44"/>
    </location>
    <ligand>
        <name>[4Fe-4S] cluster</name>
        <dbReference type="ChEBI" id="CHEBI:49883"/>
        <label>1</label>
        <note>4Fe-4S-S-AdoMet</note>
    </ligand>
</feature>
<feature type="binding site" evidence="12">
    <location>
        <begin position="275"/>
        <end position="277"/>
    </location>
    <ligand>
        <name>GTP</name>
        <dbReference type="ChEBI" id="CHEBI:37565"/>
    </ligand>
</feature>
<keyword evidence="2 12" id="KW-0004">4Fe-4S</keyword>
<accession>A0A7Y0FXB2</accession>
<evidence type="ECO:0000256" key="3">
    <source>
        <dbReference type="ARBA" id="ARBA00022691"/>
    </source>
</evidence>
<keyword evidence="9 12" id="KW-0501">Molybdenum cofactor biosynthesis</keyword>
<dbReference type="InterPro" id="IPR007197">
    <property type="entry name" value="rSAM"/>
</dbReference>
<evidence type="ECO:0000256" key="6">
    <source>
        <dbReference type="ARBA" id="ARBA00023004"/>
    </source>
</evidence>
<evidence type="ECO:0000259" key="13">
    <source>
        <dbReference type="PROSITE" id="PS51918"/>
    </source>
</evidence>
<evidence type="ECO:0000256" key="8">
    <source>
        <dbReference type="ARBA" id="ARBA00023134"/>
    </source>
</evidence>
<dbReference type="GO" id="GO:0005525">
    <property type="term" value="F:GTP binding"/>
    <property type="evidence" value="ECO:0007669"/>
    <property type="project" value="UniProtKB-UniRule"/>
</dbReference>
<dbReference type="SUPFAM" id="SSF102114">
    <property type="entry name" value="Radical SAM enzymes"/>
    <property type="match status" value="1"/>
</dbReference>
<evidence type="ECO:0000256" key="10">
    <source>
        <dbReference type="ARBA" id="ARBA00023239"/>
    </source>
</evidence>
<dbReference type="HAMAP" id="MF_01225_B">
    <property type="entry name" value="MoaA_B"/>
    <property type="match status" value="1"/>
</dbReference>
<dbReference type="PROSITE" id="PS01305">
    <property type="entry name" value="MOAA_NIFB_PQQE"/>
    <property type="match status" value="1"/>
</dbReference>
<dbReference type="CDD" id="cd01335">
    <property type="entry name" value="Radical_SAM"/>
    <property type="match status" value="1"/>
</dbReference>
<dbReference type="PANTHER" id="PTHR22960:SF0">
    <property type="entry name" value="MOLYBDENUM COFACTOR BIOSYNTHESIS PROTEIN 1"/>
    <property type="match status" value="1"/>
</dbReference>
<feature type="binding site" evidence="12">
    <location>
        <position position="273"/>
    </location>
    <ligand>
        <name>[4Fe-4S] cluster</name>
        <dbReference type="ChEBI" id="CHEBI:49883"/>
        <label>2</label>
        <note>4Fe-4S-substrate</note>
    </ligand>
</feature>
<dbReference type="SMART" id="SM00729">
    <property type="entry name" value="Elp3"/>
    <property type="match status" value="1"/>
</dbReference>
<dbReference type="GO" id="GO:0061799">
    <property type="term" value="F:cyclic pyranopterin monophosphate synthase activity"/>
    <property type="evidence" value="ECO:0007669"/>
    <property type="project" value="TreeGrafter"/>
</dbReference>
<comment type="function">
    <text evidence="12">Catalyzes the cyclization of GTP to (8S)-3',8-cyclo-7,8-dihydroguanosine 5'-triphosphate.</text>
</comment>
<feature type="binding site" evidence="12">
    <location>
        <position position="83"/>
    </location>
    <ligand>
        <name>S-adenosyl-L-methionine</name>
        <dbReference type="ChEBI" id="CHEBI:59789"/>
    </ligand>
</feature>
<comment type="similarity">
    <text evidence="12">Belongs to the radical SAM superfamily. MoaA family.</text>
</comment>
<dbReference type="Proteomes" id="UP000541470">
    <property type="component" value="Unassembled WGS sequence"/>
</dbReference>
<dbReference type="PROSITE" id="PS51918">
    <property type="entry name" value="RADICAL_SAM"/>
    <property type="match status" value="1"/>
</dbReference>
<dbReference type="InterPro" id="IPR000385">
    <property type="entry name" value="MoaA_NifB_PqqE_Fe-S-bd_CS"/>
</dbReference>
<dbReference type="InterPro" id="IPR050105">
    <property type="entry name" value="MoCo_biosynth_MoaA/MoaC"/>
</dbReference>
<feature type="binding site" evidence="12">
    <location>
        <position position="113"/>
    </location>
    <ligand>
        <name>GTP</name>
        <dbReference type="ChEBI" id="CHEBI:37565"/>
    </ligand>
</feature>
<dbReference type="InterPro" id="IPR010505">
    <property type="entry name" value="MoaA_twitch"/>
</dbReference>
<dbReference type="InterPro" id="IPR006638">
    <property type="entry name" value="Elp3/MiaA/NifB-like_rSAM"/>
</dbReference>